<dbReference type="EMBL" id="CP011043">
    <property type="protein sequence ID" value="AJW78705.1"/>
    <property type="molecule type" value="Genomic_DNA"/>
</dbReference>
<evidence type="ECO:0000256" key="1">
    <source>
        <dbReference type="ARBA" id="ARBA00022723"/>
    </source>
</evidence>
<comment type="function">
    <text evidence="6">Catalyzes the reversible cleavage of pseudouridine 5'-phosphate (PsiMP) to ribose 5-phosphate and uracil. Functions biologically in the cleavage direction, as part of a pseudouridine degradation pathway.</text>
</comment>
<dbReference type="Gene3D" id="3.40.1790.10">
    <property type="entry name" value="Indigoidine synthase domain"/>
    <property type="match status" value="1"/>
</dbReference>
<dbReference type="InterPro" id="IPR007342">
    <property type="entry name" value="PsuG"/>
</dbReference>
<feature type="active site" description="Nucleophile" evidence="6">
    <location>
        <position position="155"/>
    </location>
</feature>
<evidence type="ECO:0000313" key="8">
    <source>
        <dbReference type="EMBL" id="RIJ45020.1"/>
    </source>
</evidence>
<feature type="binding site" evidence="6">
    <location>
        <begin position="136"/>
        <end position="138"/>
    </location>
    <ligand>
        <name>substrate</name>
    </ligand>
</feature>
<comment type="caution">
    <text evidence="6">Lacks conserved residue(s) required for the propagation of feature annotation.</text>
</comment>
<sequence length="305" mass="31267">MELNEEVALTLADGAAVVALESNVVAQGLPYPRNHETALQVEDAARGAGAVPATIAVIDGVVRVGLSRDELERIALSPSLPKLTTRDIGACVARRGTGATTIAATMAIADLAGIAVVASAGLGGVHRDASESFDISADLPQLTRSKVLVVSAGAKKILDVPATLEYLETAGVPVVGYRCDDFPAFYCVSSGSPVPHRSDSLTEVAQAALAHWSLGNAGAVLVAHPISPSHALESAEVDEAIESALLRARAEGISGQRVTRYLLDAVNDATHGRAQAANAAVLISTTEIGAQAAVAYSAVIRRALT</sequence>
<keyword evidence="5 6" id="KW-0326">Glycosidase</keyword>
<dbReference type="HAMAP" id="MF_01876">
    <property type="entry name" value="PsiMP_glycosidase"/>
    <property type="match status" value="1"/>
</dbReference>
<dbReference type="GO" id="GO:0046113">
    <property type="term" value="P:nucleobase catabolic process"/>
    <property type="evidence" value="ECO:0007669"/>
    <property type="project" value="UniProtKB-UniRule"/>
</dbReference>
<dbReference type="RefSeq" id="WP_045527501.1">
    <property type="nucleotide sequence ID" value="NZ_CP011043.1"/>
</dbReference>
<dbReference type="GO" id="GO:0005737">
    <property type="term" value="C:cytoplasm"/>
    <property type="evidence" value="ECO:0007669"/>
    <property type="project" value="TreeGrafter"/>
</dbReference>
<keyword evidence="1 6" id="KW-0479">Metal-binding</keyword>
<evidence type="ECO:0000256" key="6">
    <source>
        <dbReference type="HAMAP-Rule" id="MF_01876"/>
    </source>
</evidence>
<reference evidence="7 9" key="1">
    <citation type="journal article" date="2015" name="Genome Announc.">
        <title>Complete Genome Sequence of Clavibacter michiganensis subsp. insidiosus R1-1 Using PacBio Single-Molecule Real-Time Technology.</title>
        <authorList>
            <person name="Lu Y."/>
            <person name="Samac D.A."/>
            <person name="Glazebrook J."/>
            <person name="Ishimaru C.A."/>
        </authorList>
    </citation>
    <scope>NUCLEOTIDE SEQUENCE [LARGE SCALE GENOMIC DNA]</scope>
    <source>
        <strain evidence="7 9">R1-1</strain>
    </source>
</reference>
<dbReference type="Pfam" id="PF04227">
    <property type="entry name" value="Indigoidine_A"/>
    <property type="match status" value="1"/>
</dbReference>
<organism evidence="7 9">
    <name type="scientific">Clavibacter michiganensis subsp. insidiosus</name>
    <dbReference type="NCBI Taxonomy" id="33014"/>
    <lineage>
        <taxon>Bacteria</taxon>
        <taxon>Bacillati</taxon>
        <taxon>Actinomycetota</taxon>
        <taxon>Actinomycetes</taxon>
        <taxon>Micrococcales</taxon>
        <taxon>Microbacteriaceae</taxon>
        <taxon>Clavibacter</taxon>
    </lineage>
</organism>
<dbReference type="HOGENOM" id="CLU_012201_0_1_11"/>
<dbReference type="PATRIC" id="fig|33014.5.peg.1204"/>
<comment type="catalytic activity">
    <reaction evidence="6">
        <text>D-ribose 5-phosphate + uracil = psi-UMP + H2O</text>
        <dbReference type="Rhea" id="RHEA:18337"/>
        <dbReference type="ChEBI" id="CHEBI:15377"/>
        <dbReference type="ChEBI" id="CHEBI:17568"/>
        <dbReference type="ChEBI" id="CHEBI:58380"/>
        <dbReference type="ChEBI" id="CHEBI:78346"/>
        <dbReference type="EC" id="4.2.1.70"/>
    </reaction>
</comment>
<dbReference type="Proteomes" id="UP000266634">
    <property type="component" value="Unassembled WGS sequence"/>
</dbReference>
<comment type="similarity">
    <text evidence="6">Belongs to the pseudouridine-5'-phosphate glycosidase family.</text>
</comment>
<dbReference type="PANTHER" id="PTHR42909:SF1">
    <property type="entry name" value="CARBOHYDRATE KINASE PFKB DOMAIN-CONTAINING PROTEIN"/>
    <property type="match status" value="1"/>
</dbReference>
<accession>A0A0D5CHF0</accession>
<comment type="subunit">
    <text evidence="6">Homotrimer.</text>
</comment>
<evidence type="ECO:0000256" key="4">
    <source>
        <dbReference type="ARBA" id="ARBA00023239"/>
    </source>
</evidence>
<evidence type="ECO:0000256" key="2">
    <source>
        <dbReference type="ARBA" id="ARBA00022801"/>
    </source>
</evidence>
<dbReference type="OrthoDB" id="9805870at2"/>
<feature type="active site" description="Proton donor" evidence="6">
    <location>
        <position position="21"/>
    </location>
</feature>
<feature type="binding site" evidence="6">
    <location>
        <position position="134"/>
    </location>
    <ligand>
        <name>Mn(2+)</name>
        <dbReference type="ChEBI" id="CHEBI:29035"/>
    </ligand>
</feature>
<dbReference type="SUPFAM" id="SSF110581">
    <property type="entry name" value="Indigoidine synthase A-like"/>
    <property type="match status" value="1"/>
</dbReference>
<dbReference type="GO" id="GO:0016798">
    <property type="term" value="F:hydrolase activity, acting on glycosyl bonds"/>
    <property type="evidence" value="ECO:0007669"/>
    <property type="project" value="UniProtKB-KW"/>
</dbReference>
<gene>
    <name evidence="6" type="primary">psuG</name>
    <name evidence="8" type="ORF">DZF93_00570</name>
    <name evidence="7" type="ORF">VO01_05790</name>
</gene>
<evidence type="ECO:0000256" key="5">
    <source>
        <dbReference type="ARBA" id="ARBA00023295"/>
    </source>
</evidence>
<evidence type="ECO:0000313" key="10">
    <source>
        <dbReference type="Proteomes" id="UP000266634"/>
    </source>
</evidence>
<proteinExistence type="inferred from homology"/>
<name>A0A0D5CHF0_9MICO</name>
<protein>
    <recommendedName>
        <fullName evidence="6">Pseudouridine-5'-phosphate glycosidase</fullName>
        <shortName evidence="6">PsiMP glycosidase</shortName>
        <ecNumber evidence="6">4.2.1.70</ecNumber>
    </recommendedName>
</protein>
<evidence type="ECO:0000313" key="9">
    <source>
        <dbReference type="Proteomes" id="UP000032604"/>
    </source>
</evidence>
<reference evidence="8 10" key="2">
    <citation type="submission" date="2018-08" db="EMBL/GenBank/DDBJ databases">
        <title>Genome Sequence of Clavibacter michiganensis Subspecies type strains, and the Atypical Peach-Colored Strains Isolated from Tomato.</title>
        <authorList>
            <person name="Osdaghi E."/>
            <person name="Portier P."/>
            <person name="Briand M."/>
            <person name="Jacques M.-A."/>
        </authorList>
    </citation>
    <scope>NUCLEOTIDE SEQUENCE [LARGE SCALE GENOMIC DNA]</scope>
    <source>
        <strain evidence="8 10">CFBP 6488</strain>
    </source>
</reference>
<dbReference type="PANTHER" id="PTHR42909">
    <property type="entry name" value="ZGC:136858"/>
    <property type="match status" value="1"/>
</dbReference>
<dbReference type="GO" id="GO:0004730">
    <property type="term" value="F:pseudouridylate synthase activity"/>
    <property type="evidence" value="ECO:0007669"/>
    <property type="project" value="UniProtKB-UniRule"/>
</dbReference>
<keyword evidence="2 6" id="KW-0378">Hydrolase</keyword>
<feature type="binding site" evidence="6">
    <location>
        <position position="82"/>
    </location>
    <ligand>
        <name>substrate</name>
    </ligand>
</feature>
<dbReference type="GO" id="GO:0046872">
    <property type="term" value="F:metal ion binding"/>
    <property type="evidence" value="ECO:0007669"/>
    <property type="project" value="UniProtKB-KW"/>
</dbReference>
<dbReference type="Proteomes" id="UP000032604">
    <property type="component" value="Chromosome"/>
</dbReference>
<dbReference type="EMBL" id="QWEA01000005">
    <property type="protein sequence ID" value="RIJ45020.1"/>
    <property type="molecule type" value="Genomic_DNA"/>
</dbReference>
<dbReference type="KEGG" id="cmh:VO01_05790"/>
<dbReference type="AlphaFoldDB" id="A0A0D5CHF0"/>
<evidence type="ECO:0000256" key="3">
    <source>
        <dbReference type="ARBA" id="ARBA00023211"/>
    </source>
</evidence>
<dbReference type="InterPro" id="IPR022830">
    <property type="entry name" value="Indigdn_synthA-like"/>
</dbReference>
<keyword evidence="3 6" id="KW-0464">Manganese</keyword>
<keyword evidence="4 6" id="KW-0456">Lyase</keyword>
<comment type="cofactor">
    <cofactor evidence="6">
        <name>Mn(2+)</name>
        <dbReference type="ChEBI" id="CHEBI:29035"/>
    </cofactor>
    <text evidence="6">Binds 1 Mn(2+) ion per subunit.</text>
</comment>
<evidence type="ECO:0000313" key="7">
    <source>
        <dbReference type="EMBL" id="AJW78705.1"/>
    </source>
</evidence>
<dbReference type="EC" id="4.2.1.70" evidence="6"/>